<dbReference type="EMBL" id="BIFS01000001">
    <property type="protein sequence ID" value="GCE20511.1"/>
    <property type="molecule type" value="Genomic_DNA"/>
</dbReference>
<organism evidence="2 3">
    <name type="scientific">Dictyobacter kobayashii</name>
    <dbReference type="NCBI Taxonomy" id="2014872"/>
    <lineage>
        <taxon>Bacteria</taxon>
        <taxon>Bacillati</taxon>
        <taxon>Chloroflexota</taxon>
        <taxon>Ktedonobacteria</taxon>
        <taxon>Ktedonobacterales</taxon>
        <taxon>Dictyobacteraceae</taxon>
        <taxon>Dictyobacter</taxon>
    </lineage>
</organism>
<sequence length="146" mass="15875">MLYLRLMQRRTLNYGEIALGVAVVLETLLVASALVPAQLWTRIMPFSANAALNGPYPASIAPLITLLLYLLPTAIGFSCQHWQKALLLATLPAWIGLGIFLVAATFKVGAFYMVSPDHITANVSLLELFAGLGSIGWLARFLFKIS</sequence>
<evidence type="ECO:0000256" key="1">
    <source>
        <dbReference type="SAM" id="Phobius"/>
    </source>
</evidence>
<gene>
    <name evidence="2" type="ORF">KDK_43110</name>
</gene>
<dbReference type="RefSeq" id="WP_136625250.1">
    <property type="nucleotide sequence ID" value="NZ_BIFS01000001.1"/>
</dbReference>
<dbReference type="AlphaFoldDB" id="A0A402AMU9"/>
<comment type="caution">
    <text evidence="2">The sequence shown here is derived from an EMBL/GenBank/DDBJ whole genome shotgun (WGS) entry which is preliminary data.</text>
</comment>
<evidence type="ECO:0000313" key="2">
    <source>
        <dbReference type="EMBL" id="GCE20511.1"/>
    </source>
</evidence>
<feature type="transmembrane region" description="Helical" evidence="1">
    <location>
        <begin position="12"/>
        <end position="40"/>
    </location>
</feature>
<keyword evidence="3" id="KW-1185">Reference proteome</keyword>
<accession>A0A402AMU9</accession>
<feature type="transmembrane region" description="Helical" evidence="1">
    <location>
        <begin position="60"/>
        <end position="79"/>
    </location>
</feature>
<reference evidence="3" key="1">
    <citation type="submission" date="2018-12" db="EMBL/GenBank/DDBJ databases">
        <title>Tengunoibacter tsumagoiensis gen. nov., sp. nov., Dictyobacter kobayashii sp. nov., D. alpinus sp. nov., and D. joshuensis sp. nov. and description of Dictyobacteraceae fam. nov. within the order Ktedonobacterales isolated from Tengu-no-mugimeshi.</title>
        <authorList>
            <person name="Wang C.M."/>
            <person name="Zheng Y."/>
            <person name="Sakai Y."/>
            <person name="Toyoda A."/>
            <person name="Minakuchi Y."/>
            <person name="Abe K."/>
            <person name="Yokota A."/>
            <person name="Yabe S."/>
        </authorList>
    </citation>
    <scope>NUCLEOTIDE SEQUENCE [LARGE SCALE GENOMIC DNA]</scope>
    <source>
        <strain evidence="3">Uno11</strain>
    </source>
</reference>
<dbReference type="Proteomes" id="UP000287188">
    <property type="component" value="Unassembled WGS sequence"/>
</dbReference>
<keyword evidence="1" id="KW-1133">Transmembrane helix</keyword>
<feature type="transmembrane region" description="Helical" evidence="1">
    <location>
        <begin position="119"/>
        <end position="143"/>
    </location>
</feature>
<feature type="transmembrane region" description="Helical" evidence="1">
    <location>
        <begin position="86"/>
        <end position="113"/>
    </location>
</feature>
<proteinExistence type="predicted"/>
<name>A0A402AMU9_9CHLR</name>
<keyword evidence="1" id="KW-0472">Membrane</keyword>
<protein>
    <submittedName>
        <fullName evidence="2">Uncharacterized protein</fullName>
    </submittedName>
</protein>
<evidence type="ECO:0000313" key="3">
    <source>
        <dbReference type="Proteomes" id="UP000287188"/>
    </source>
</evidence>
<keyword evidence="1" id="KW-0812">Transmembrane</keyword>
<dbReference type="OrthoDB" id="161036at2"/>